<feature type="transmembrane region" description="Helical" evidence="1">
    <location>
        <begin position="12"/>
        <end position="33"/>
    </location>
</feature>
<feature type="transmembrane region" description="Helical" evidence="1">
    <location>
        <begin position="93"/>
        <end position="114"/>
    </location>
</feature>
<comment type="caution">
    <text evidence="3">The sequence shown here is derived from an EMBL/GenBank/DDBJ whole genome shotgun (WGS) entry which is preliminary data.</text>
</comment>
<dbReference type="PANTHER" id="PTHR37422">
    <property type="entry name" value="TEICHURONIC ACID BIOSYNTHESIS PROTEIN TUAE"/>
    <property type="match status" value="1"/>
</dbReference>
<keyword evidence="1" id="KW-1133">Transmembrane helix</keyword>
<feature type="transmembrane region" description="Helical" evidence="1">
    <location>
        <begin position="1077"/>
        <end position="1094"/>
    </location>
</feature>
<feature type="transmembrane region" description="Helical" evidence="1">
    <location>
        <begin position="214"/>
        <end position="236"/>
    </location>
</feature>
<dbReference type="OrthoDB" id="283584at2"/>
<evidence type="ECO:0000313" key="3">
    <source>
        <dbReference type="EMBL" id="RLK51657.1"/>
    </source>
</evidence>
<evidence type="ECO:0000256" key="1">
    <source>
        <dbReference type="SAM" id="Phobius"/>
    </source>
</evidence>
<dbReference type="InterPro" id="IPR006976">
    <property type="entry name" value="VanZ-like"/>
</dbReference>
<dbReference type="AlphaFoldDB" id="A0A498C8Y9"/>
<protein>
    <submittedName>
        <fullName evidence="3">VanZ like protein</fullName>
    </submittedName>
</protein>
<feature type="transmembrane region" description="Helical" evidence="1">
    <location>
        <begin position="243"/>
        <end position="268"/>
    </location>
</feature>
<feature type="transmembrane region" description="Helical" evidence="1">
    <location>
        <begin position="274"/>
        <end position="293"/>
    </location>
</feature>
<feature type="transmembrane region" description="Helical" evidence="1">
    <location>
        <begin position="642"/>
        <end position="660"/>
    </location>
</feature>
<feature type="transmembrane region" description="Helical" evidence="1">
    <location>
        <begin position="393"/>
        <end position="411"/>
    </location>
</feature>
<name>A0A498C8Y9_9GAMM</name>
<feature type="transmembrane region" description="Helical" evidence="1">
    <location>
        <begin position="1052"/>
        <end position="1071"/>
    </location>
</feature>
<gene>
    <name evidence="3" type="ORF">DFR31_1602</name>
</gene>
<feature type="transmembrane region" description="Helical" evidence="1">
    <location>
        <begin position="735"/>
        <end position="755"/>
    </location>
</feature>
<feature type="transmembrane region" description="Helical" evidence="1">
    <location>
        <begin position="423"/>
        <end position="442"/>
    </location>
</feature>
<feature type="transmembrane region" description="Helical" evidence="1">
    <location>
        <begin position="1021"/>
        <end position="1040"/>
    </location>
</feature>
<feature type="transmembrane region" description="Helical" evidence="1">
    <location>
        <begin position="612"/>
        <end position="630"/>
    </location>
</feature>
<feature type="transmembrane region" description="Helical" evidence="1">
    <location>
        <begin position="776"/>
        <end position="795"/>
    </location>
</feature>
<feature type="transmembrane region" description="Helical" evidence="1">
    <location>
        <begin position="539"/>
        <end position="559"/>
    </location>
</feature>
<dbReference type="InterPro" id="IPR051533">
    <property type="entry name" value="WaaL-like"/>
</dbReference>
<proteinExistence type="predicted"/>
<evidence type="ECO:0000313" key="4">
    <source>
        <dbReference type="Proteomes" id="UP000275461"/>
    </source>
</evidence>
<keyword evidence="1" id="KW-0812">Transmembrane</keyword>
<feature type="transmembrane region" description="Helical" evidence="1">
    <location>
        <begin position="61"/>
        <end position="81"/>
    </location>
</feature>
<feature type="transmembrane region" description="Helical" evidence="1">
    <location>
        <begin position="680"/>
        <end position="704"/>
    </location>
</feature>
<feature type="transmembrane region" description="Helical" evidence="1">
    <location>
        <begin position="162"/>
        <end position="183"/>
    </location>
</feature>
<feature type="transmembrane region" description="Helical" evidence="1">
    <location>
        <begin position="711"/>
        <end position="729"/>
    </location>
</feature>
<feature type="transmembrane region" description="Helical" evidence="1">
    <location>
        <begin position="120"/>
        <end position="141"/>
    </location>
</feature>
<dbReference type="Proteomes" id="UP000275461">
    <property type="component" value="Unassembled WGS sequence"/>
</dbReference>
<dbReference type="EMBL" id="RCDA01000001">
    <property type="protein sequence ID" value="RLK51657.1"/>
    <property type="molecule type" value="Genomic_DNA"/>
</dbReference>
<feature type="domain" description="VanZ-like" evidence="2">
    <location>
        <begin position="26"/>
        <end position="141"/>
    </location>
</feature>
<dbReference type="Pfam" id="PF04892">
    <property type="entry name" value="VanZ"/>
    <property type="match status" value="1"/>
</dbReference>
<reference evidence="3 4" key="1">
    <citation type="submission" date="2018-10" db="EMBL/GenBank/DDBJ databases">
        <title>Genomic Encyclopedia of Type Strains, Phase IV (KMG-IV): sequencing the most valuable type-strain genomes for metagenomic binning, comparative biology and taxonomic classification.</title>
        <authorList>
            <person name="Goeker M."/>
        </authorList>
    </citation>
    <scope>NUCLEOTIDE SEQUENCE [LARGE SCALE GENOMIC DNA]</scope>
    <source>
        <strain evidence="3 4">DSM 12769</strain>
    </source>
</reference>
<sequence>MAPREPWQYSTCVIWAWLSLAGAVYLTLLPFQFGDVTLQQAWETYRNMSLTGPGASGRAQFMANLFMFMPLGFFWAAWLSYGQRGLGVALRAFLAVATLGLLTTATVEFLQVWLPFRHPAGADIAGNFTGAVAGALAWFALREPLGRWARALSRPGPQALQIALAIYAAAYVAAGLVPFDLVLSADELARRLQSASAWGLWTTPDACTAGLRCYAWLTLEVAAAIPVGLLLGYWLMGRGIAPLLAGIPLAVALGAALELLNLLTLSGITEGRSVLLRALGITLGLILCRHGPARPDALLDPLGRRALLIVALATPLYLLLLLGLNHGLGPYHADFARAWAQFGELRLIPFYYHYHVPEIVALRSTALHLAMYLPVGVLAWLWQLRHPLGQRQFYTLAVTAGVLTALAMETGKLFVENARPDPASLVLGGLAAWGAAATLAWLTATSGAIRQRPEADGAPEPPAAPRFALTGESPWHQATAGLLLLFTLALAISWPVAAWALTPALIGYAGLLLWRPQFGLLIIPALIPTLDLGLYTGRLYLSELDLFLAATLAVVLWRWPRRPGRSLLATAIRWPLYLLLASTLISLALTLVPPGRIDLGQLYHYGHQWNGLRVAKGLFGALLLLGLMRITPLPRREQLEHWCLPGVALGLLGALLIILRERITYPGLLDLDSRYRITGFFTDMHVGGPSVETYLVLALGAVLAWGARKRFGAALTLLATLGTGYAIAVTYSRGGYLGLVVVLLLFLALALVAALRRRPPAGEGDHPAPAPGRGHLVAAALAPVLAVAAVAIPFADSFGERRLGQVGQDMEQRISHWQGGLALPGGTAFSPMVGRGLGSFPEAYRIGNPQGVLPANFGFTRNDGESLLRLGQGASLFLNQRVSPPTGTPLQLRARVRSAAPAGLGIYLCEKPVRHSFECRNTTLQLPEGSGWVTLGWSTTTEGMADQAWPFQRGLVLSLSNRGRDGAIIDVAQLSLTDPEGREYLRNGDFARMGQHWYMSTDNLDTWRLENQWLEVYFDQGALGVIAFVWLTLAGMVLLVRRGLRGDVTAMGIAAALAGALTVGLFSTIFFSERITLLFYLLLLLGVAGTARGSKLGPAGATAMHPPGDRERV</sequence>
<feature type="transmembrane region" description="Helical" evidence="1">
    <location>
        <begin position="360"/>
        <end position="381"/>
    </location>
</feature>
<dbReference type="PANTHER" id="PTHR37422:SF13">
    <property type="entry name" value="LIPOPOLYSACCHARIDE BIOSYNTHESIS PROTEIN PA4999-RELATED"/>
    <property type="match status" value="1"/>
</dbReference>
<organism evidence="3 4">
    <name type="scientific">Alkalispirillum mobile</name>
    <dbReference type="NCBI Taxonomy" id="85925"/>
    <lineage>
        <taxon>Bacteria</taxon>
        <taxon>Pseudomonadati</taxon>
        <taxon>Pseudomonadota</taxon>
        <taxon>Gammaproteobacteria</taxon>
        <taxon>Chromatiales</taxon>
        <taxon>Ectothiorhodospiraceae</taxon>
        <taxon>Alkalispirillum</taxon>
    </lineage>
</organism>
<evidence type="ECO:0000259" key="2">
    <source>
        <dbReference type="Pfam" id="PF04892"/>
    </source>
</evidence>
<keyword evidence="1" id="KW-0472">Membrane</keyword>
<keyword evidence="4" id="KW-1185">Reference proteome</keyword>
<feature type="transmembrane region" description="Helical" evidence="1">
    <location>
        <begin position="571"/>
        <end position="592"/>
    </location>
</feature>
<dbReference type="RefSeq" id="WP_121442052.1">
    <property type="nucleotide sequence ID" value="NZ_RCDA01000001.1"/>
</dbReference>
<feature type="transmembrane region" description="Helical" evidence="1">
    <location>
        <begin position="305"/>
        <end position="324"/>
    </location>
</feature>
<accession>A0A498C8Y9</accession>
<feature type="transmembrane region" description="Helical" evidence="1">
    <location>
        <begin position="482"/>
        <end position="506"/>
    </location>
</feature>